<proteinExistence type="predicted"/>
<dbReference type="InterPro" id="IPR008407">
    <property type="entry name" value="Brnchd-chn_aa_trnsp_AzlD"/>
</dbReference>
<dbReference type="GeneID" id="69118170"/>
<keyword evidence="1" id="KW-0812">Transmembrane</keyword>
<name>A0ABD5NHQ3_9EURY</name>
<evidence type="ECO:0000256" key="1">
    <source>
        <dbReference type="SAM" id="Phobius"/>
    </source>
</evidence>
<gene>
    <name evidence="2" type="ORF">ACFOKC_13880</name>
</gene>
<dbReference type="Proteomes" id="UP001595660">
    <property type="component" value="Unassembled WGS sequence"/>
</dbReference>
<dbReference type="RefSeq" id="WP_232569731.1">
    <property type="nucleotide sequence ID" value="NZ_CP089466.1"/>
</dbReference>
<feature type="transmembrane region" description="Helical" evidence="1">
    <location>
        <begin position="83"/>
        <end position="100"/>
    </location>
</feature>
<keyword evidence="1" id="KW-1133">Transmembrane helix</keyword>
<keyword evidence="1" id="KW-0472">Membrane</keyword>
<reference evidence="2 3" key="1">
    <citation type="journal article" date="2019" name="Int. J. Syst. Evol. Microbiol.">
        <title>The Global Catalogue of Microorganisms (GCM) 10K type strain sequencing project: providing services to taxonomists for standard genome sequencing and annotation.</title>
        <authorList>
            <consortium name="The Broad Institute Genomics Platform"/>
            <consortium name="The Broad Institute Genome Sequencing Center for Infectious Disease"/>
            <person name="Wu L."/>
            <person name="Ma J."/>
        </authorList>
    </citation>
    <scope>NUCLEOTIDE SEQUENCE [LARGE SCALE GENOMIC DNA]</scope>
    <source>
        <strain evidence="2 3">CGMCC 1.12562</strain>
    </source>
</reference>
<feature type="transmembrane region" description="Helical" evidence="1">
    <location>
        <begin position="45"/>
        <end position="63"/>
    </location>
</feature>
<organism evidence="2 3">
    <name type="scientific">Halobacterium litoreum</name>
    <dbReference type="NCBI Taxonomy" id="2039234"/>
    <lineage>
        <taxon>Archaea</taxon>
        <taxon>Methanobacteriati</taxon>
        <taxon>Methanobacteriota</taxon>
        <taxon>Stenosarchaea group</taxon>
        <taxon>Halobacteria</taxon>
        <taxon>Halobacteriales</taxon>
        <taxon>Halobacteriaceae</taxon>
        <taxon>Halobacterium</taxon>
    </lineage>
</organism>
<evidence type="ECO:0000313" key="3">
    <source>
        <dbReference type="Proteomes" id="UP001595660"/>
    </source>
</evidence>
<evidence type="ECO:0000313" key="2">
    <source>
        <dbReference type="EMBL" id="MFC3478815.1"/>
    </source>
</evidence>
<comment type="caution">
    <text evidence="2">The sequence shown here is derived from an EMBL/GenBank/DDBJ whole genome shotgun (WGS) entry which is preliminary data.</text>
</comment>
<dbReference type="AlphaFoldDB" id="A0ABD5NHQ3"/>
<dbReference type="EMBL" id="JBHRWN010000002">
    <property type="protein sequence ID" value="MFC3478815.1"/>
    <property type="molecule type" value="Genomic_DNA"/>
</dbReference>
<protein>
    <submittedName>
        <fullName evidence="2">AzlD family protein</fullName>
    </submittedName>
</protein>
<sequence>MTDALALDPAVVAVVLAMAVATYGTKSVGYWVVGQVDLSDRVEAGIDVLPGAVVVAFVAPALARGGPPEWAAAAATLAAARKTGNLLLSLAVGVGTVLAFRTAL</sequence>
<feature type="transmembrane region" description="Helical" evidence="1">
    <location>
        <begin position="12"/>
        <end position="33"/>
    </location>
</feature>
<keyword evidence="3" id="KW-1185">Reference proteome</keyword>
<accession>A0ABD5NHQ3</accession>
<dbReference type="Pfam" id="PF05437">
    <property type="entry name" value="AzlD"/>
    <property type="match status" value="1"/>
</dbReference>